<evidence type="ECO:0000313" key="2">
    <source>
        <dbReference type="EMBL" id="MXU82158.1"/>
    </source>
</evidence>
<evidence type="ECO:0000256" key="1">
    <source>
        <dbReference type="SAM" id="SignalP"/>
    </source>
</evidence>
<keyword evidence="1" id="KW-0732">Signal</keyword>
<reference evidence="2" key="1">
    <citation type="submission" date="2019-12" db="EMBL/GenBank/DDBJ databases">
        <title>An insight into the sialome of adult female Ixodes ricinus ticks feeding for 6 days.</title>
        <authorList>
            <person name="Perner J."/>
            <person name="Ribeiro J.M.C."/>
        </authorList>
    </citation>
    <scope>NUCLEOTIDE SEQUENCE</scope>
    <source>
        <strain evidence="2">Semi-engorged</strain>
        <tissue evidence="2">Salivary glands</tissue>
    </source>
</reference>
<accession>A0A6B0TSJ2</accession>
<feature type="chain" id="PRO_5025607914" description="Secreted protein" evidence="1">
    <location>
        <begin position="17"/>
        <end position="66"/>
    </location>
</feature>
<name>A0A6B0TSJ2_IXORI</name>
<protein>
    <recommendedName>
        <fullName evidence="3">Secreted protein</fullName>
    </recommendedName>
</protein>
<sequence length="66" mass="7310">MHASVLVIVFGVNVFAVQNNEPCNSFSIGTGHGQRNWKPWNEQSTLVTAEGGRAVYRESLAIHRDI</sequence>
<evidence type="ECO:0008006" key="3">
    <source>
        <dbReference type="Google" id="ProtNLM"/>
    </source>
</evidence>
<dbReference type="EMBL" id="GIFC01000075">
    <property type="protein sequence ID" value="MXU82158.1"/>
    <property type="molecule type" value="Transcribed_RNA"/>
</dbReference>
<feature type="signal peptide" evidence="1">
    <location>
        <begin position="1"/>
        <end position="16"/>
    </location>
</feature>
<organism evidence="2">
    <name type="scientific">Ixodes ricinus</name>
    <name type="common">Common tick</name>
    <name type="synonym">Acarus ricinus</name>
    <dbReference type="NCBI Taxonomy" id="34613"/>
    <lineage>
        <taxon>Eukaryota</taxon>
        <taxon>Metazoa</taxon>
        <taxon>Ecdysozoa</taxon>
        <taxon>Arthropoda</taxon>
        <taxon>Chelicerata</taxon>
        <taxon>Arachnida</taxon>
        <taxon>Acari</taxon>
        <taxon>Parasitiformes</taxon>
        <taxon>Ixodida</taxon>
        <taxon>Ixodoidea</taxon>
        <taxon>Ixodidae</taxon>
        <taxon>Ixodinae</taxon>
        <taxon>Ixodes</taxon>
    </lineage>
</organism>
<proteinExistence type="predicted"/>
<dbReference type="AlphaFoldDB" id="A0A6B0TSJ2"/>